<feature type="chain" id="PRO_5045796931" evidence="2">
    <location>
        <begin position="26"/>
        <end position="220"/>
    </location>
</feature>
<dbReference type="PIRSF" id="PIRSF038959">
    <property type="entry name" value="SdpI"/>
    <property type="match status" value="1"/>
</dbReference>
<evidence type="ECO:0000256" key="2">
    <source>
        <dbReference type="SAM" id="SignalP"/>
    </source>
</evidence>
<feature type="transmembrane region" description="Helical" evidence="1">
    <location>
        <begin position="168"/>
        <end position="185"/>
    </location>
</feature>
<keyword evidence="1" id="KW-1133">Transmembrane helix</keyword>
<dbReference type="Pfam" id="PF13630">
    <property type="entry name" value="SdpI"/>
    <property type="match status" value="1"/>
</dbReference>
<dbReference type="InterPro" id="IPR012867">
    <property type="entry name" value="DUF1648"/>
</dbReference>
<dbReference type="InterPro" id="IPR025962">
    <property type="entry name" value="SdpI/YhfL"/>
</dbReference>
<evidence type="ECO:0000313" key="5">
    <source>
        <dbReference type="Proteomes" id="UP000783253"/>
    </source>
</evidence>
<feature type="signal peptide" evidence="2">
    <location>
        <begin position="1"/>
        <end position="25"/>
    </location>
</feature>
<accession>A0ABS7IWI5</accession>
<feature type="transmembrane region" description="Helical" evidence="1">
    <location>
        <begin position="117"/>
        <end position="135"/>
    </location>
</feature>
<evidence type="ECO:0000256" key="1">
    <source>
        <dbReference type="SAM" id="Phobius"/>
    </source>
</evidence>
<evidence type="ECO:0000313" key="4">
    <source>
        <dbReference type="EMBL" id="MBX7457891.1"/>
    </source>
</evidence>
<feature type="transmembrane region" description="Helical" evidence="1">
    <location>
        <begin position="191"/>
        <end position="212"/>
    </location>
</feature>
<keyword evidence="1" id="KW-0812">Transmembrane</keyword>
<keyword evidence="1" id="KW-0472">Membrane</keyword>
<feature type="transmembrane region" description="Helical" evidence="1">
    <location>
        <begin position="49"/>
        <end position="71"/>
    </location>
</feature>
<dbReference type="InterPro" id="IPR026272">
    <property type="entry name" value="SdpI"/>
</dbReference>
<reference evidence="4 5" key="1">
    <citation type="submission" date="2021-08" db="EMBL/GenBank/DDBJ databases">
        <title>Comparative Genomics Analysis of the Genus Qipengyuania Reveals Extensive Genetic Diversity and Metabolic Versatility, Including the Description of Fifteen Novel Species.</title>
        <authorList>
            <person name="Liu Y."/>
        </authorList>
    </citation>
    <scope>NUCLEOTIDE SEQUENCE [LARGE SCALE GENOMIC DNA]</scope>
    <source>
        <strain evidence="4 5">1NDH17</strain>
    </source>
</reference>
<name>A0ABS7IWI5_9SPHN</name>
<comment type="caution">
    <text evidence="4">The sequence shown here is derived from an EMBL/GenBank/DDBJ whole genome shotgun (WGS) entry which is preliminary data.</text>
</comment>
<sequence>MNVKRPLFASLAVAAAMVIFAFVTAARLPADAVLPTHWNARGEPDAFSPALWALLFPAMLAAGTSLGFALIPRIEPLQEKLEGSAPLLRASWIGIMLLFLIIQGTIGLPAYGIEVPVNAIMIGVGLMLVMLGNALPKSRPGFFVGIRTPWAILDADNWIATHRLGGKLMMLAGLAIIIASVLPLSPQTIGIIVLVSVFSAALIPFGYSWWLWQSGKAGKA</sequence>
<dbReference type="Pfam" id="PF07853">
    <property type="entry name" value="DUF1648"/>
    <property type="match status" value="1"/>
</dbReference>
<dbReference type="PANTHER" id="PTHR37810:SF5">
    <property type="entry name" value="IMMUNITY PROTEIN SDPI"/>
    <property type="match status" value="1"/>
</dbReference>
<dbReference type="PANTHER" id="PTHR37810">
    <property type="entry name" value="IMMUNITY PROTEIN SDPI"/>
    <property type="match status" value="1"/>
</dbReference>
<gene>
    <name evidence="4" type="ORF">K3152_06505</name>
</gene>
<protein>
    <submittedName>
        <fullName evidence="4">SdpI family protein</fullName>
    </submittedName>
</protein>
<organism evidence="4 5">
    <name type="scientific">Qipengyuania polymorpha</name>
    <dbReference type="NCBI Taxonomy" id="2867234"/>
    <lineage>
        <taxon>Bacteria</taxon>
        <taxon>Pseudomonadati</taxon>
        <taxon>Pseudomonadota</taxon>
        <taxon>Alphaproteobacteria</taxon>
        <taxon>Sphingomonadales</taxon>
        <taxon>Erythrobacteraceae</taxon>
        <taxon>Qipengyuania</taxon>
    </lineage>
</organism>
<feature type="transmembrane region" description="Helical" evidence="1">
    <location>
        <begin position="92"/>
        <end position="111"/>
    </location>
</feature>
<keyword evidence="5" id="KW-1185">Reference proteome</keyword>
<dbReference type="Proteomes" id="UP000783253">
    <property type="component" value="Unassembled WGS sequence"/>
</dbReference>
<dbReference type="EMBL" id="JAIGNK010000002">
    <property type="protein sequence ID" value="MBX7457891.1"/>
    <property type="molecule type" value="Genomic_DNA"/>
</dbReference>
<keyword evidence="2" id="KW-0732">Signal</keyword>
<proteinExistence type="predicted"/>
<feature type="domain" description="DUF1648" evidence="3">
    <location>
        <begin position="13"/>
        <end position="60"/>
    </location>
</feature>
<evidence type="ECO:0000259" key="3">
    <source>
        <dbReference type="Pfam" id="PF07853"/>
    </source>
</evidence>